<dbReference type="FunFam" id="3.20.20.70:FF:000262">
    <property type="entry name" value="NADH:flavin oxidoreductase"/>
    <property type="match status" value="1"/>
</dbReference>
<dbReference type="GO" id="GO:0050661">
    <property type="term" value="F:NADP binding"/>
    <property type="evidence" value="ECO:0007669"/>
    <property type="project" value="InterPro"/>
</dbReference>
<evidence type="ECO:0000313" key="8">
    <source>
        <dbReference type="Proteomes" id="UP000236000"/>
    </source>
</evidence>
<name>A0A2N8HH46_9BACT</name>
<dbReference type="PANTHER" id="PTHR43303:SF4">
    <property type="entry name" value="NADPH DEHYDROGENASE C23G7.10C-RELATED"/>
    <property type="match status" value="1"/>
</dbReference>
<keyword evidence="4" id="KW-0521">NADP</keyword>
<dbReference type="InterPro" id="IPR044152">
    <property type="entry name" value="YqjM-like"/>
</dbReference>
<proteinExistence type="predicted"/>
<dbReference type="EMBL" id="PJKA01000002">
    <property type="protein sequence ID" value="PNC20406.1"/>
    <property type="molecule type" value="Genomic_DNA"/>
</dbReference>
<evidence type="ECO:0000256" key="1">
    <source>
        <dbReference type="ARBA" id="ARBA00001917"/>
    </source>
</evidence>
<dbReference type="CDD" id="cd04747">
    <property type="entry name" value="OYE_like_5_FMN"/>
    <property type="match status" value="1"/>
</dbReference>
<evidence type="ECO:0000256" key="5">
    <source>
        <dbReference type="ARBA" id="ARBA00023002"/>
    </source>
</evidence>
<gene>
    <name evidence="7" type="ORF">CXU22_01085</name>
</gene>
<dbReference type="Gene3D" id="3.20.20.70">
    <property type="entry name" value="Aldolase class I"/>
    <property type="match status" value="1"/>
</dbReference>
<dbReference type="SUPFAM" id="SSF51395">
    <property type="entry name" value="FMN-linked oxidoreductases"/>
    <property type="match status" value="1"/>
</dbReference>
<reference evidence="7 8" key="1">
    <citation type="journal article" date="2017" name="BMC Genomics">
        <title>Genome sequencing of 39 Akkermansia muciniphila isolates reveals its population structure, genomic and functional diverisity, and global distribution in mammalian gut microbiotas.</title>
        <authorList>
            <person name="Guo X."/>
            <person name="Li S."/>
            <person name="Zhang J."/>
            <person name="Wu F."/>
            <person name="Li X."/>
            <person name="Wu D."/>
            <person name="Zhang M."/>
            <person name="Ou Z."/>
            <person name="Jie Z."/>
            <person name="Yan Q."/>
            <person name="Li P."/>
            <person name="Yi J."/>
            <person name="Peng Y."/>
        </authorList>
    </citation>
    <scope>NUCLEOTIDE SEQUENCE [LARGE SCALE GENOMIC DNA]</scope>
    <source>
        <strain evidence="7 8">GP24</strain>
    </source>
</reference>
<keyword evidence="5" id="KW-0560">Oxidoreductase</keyword>
<evidence type="ECO:0000256" key="2">
    <source>
        <dbReference type="ARBA" id="ARBA00022630"/>
    </source>
</evidence>
<dbReference type="AlphaFoldDB" id="A0A2N8HH46"/>
<keyword evidence="3" id="KW-0288">FMN</keyword>
<evidence type="ECO:0000256" key="3">
    <source>
        <dbReference type="ARBA" id="ARBA00022643"/>
    </source>
</evidence>
<dbReference type="Pfam" id="PF00724">
    <property type="entry name" value="Oxidored_FMN"/>
    <property type="match status" value="1"/>
</dbReference>
<dbReference type="InterPro" id="IPR013785">
    <property type="entry name" value="Aldolase_TIM"/>
</dbReference>
<dbReference type="GO" id="GO:0010181">
    <property type="term" value="F:FMN binding"/>
    <property type="evidence" value="ECO:0007669"/>
    <property type="project" value="InterPro"/>
</dbReference>
<sequence>MNAQDELKIRDMEILFQPFHSRKLNTPTRLVLPAMTRGFSPNGVPTDQVAEYYKSRAKHEVGLIITEGTFIDEPSASPCSNYPNFFGGASLRGWKKVLEAVHTTDCKIVPQLWHVGMDRPFKGDNLPNPELPPIGPSGIDVNTLEQTAEPMSIAKIEEVIDAFARAAADAKRLGFDGVELHGAHGYLIDQFFWKETNRRTDEYGGDLVGRTRFASRIIHAVRKAVGSQFPIIFRFSQWKTGHYDTKLAHSPVELEDFLAPLAEAGVDIFDCSTRRFWEPEFAGSRLNLAGWTKKLTGKPTISVGSVGLKGDFTNAFDGGPEAEAASLEPLVERLQAGEFDLIAVGRALLADAEWAEKIRHAREKDIHLFTKEDLKTLK</sequence>
<dbReference type="OrthoDB" id="9772736at2"/>
<organism evidence="7 8">
    <name type="scientific">Akkermansia muciniphila</name>
    <dbReference type="NCBI Taxonomy" id="239935"/>
    <lineage>
        <taxon>Bacteria</taxon>
        <taxon>Pseudomonadati</taxon>
        <taxon>Verrucomicrobiota</taxon>
        <taxon>Verrucomicrobiia</taxon>
        <taxon>Verrucomicrobiales</taxon>
        <taxon>Akkermansiaceae</taxon>
        <taxon>Akkermansia</taxon>
    </lineage>
</organism>
<dbReference type="InterPro" id="IPR001155">
    <property type="entry name" value="OxRdtase_FMN_N"/>
</dbReference>
<comment type="caution">
    <text evidence="7">The sequence shown here is derived from an EMBL/GenBank/DDBJ whole genome shotgun (WGS) entry which is preliminary data.</text>
</comment>
<dbReference type="RefSeq" id="WP_102711677.1">
    <property type="nucleotide sequence ID" value="NZ_PJKA01000002.1"/>
</dbReference>
<accession>A0A2N8HH46</accession>
<evidence type="ECO:0000259" key="6">
    <source>
        <dbReference type="Pfam" id="PF00724"/>
    </source>
</evidence>
<comment type="cofactor">
    <cofactor evidence="1">
        <name>FMN</name>
        <dbReference type="ChEBI" id="CHEBI:58210"/>
    </cofactor>
</comment>
<dbReference type="PANTHER" id="PTHR43303">
    <property type="entry name" value="NADPH DEHYDROGENASE C23G7.10C-RELATED"/>
    <property type="match status" value="1"/>
</dbReference>
<dbReference type="GO" id="GO:0003959">
    <property type="term" value="F:NADPH dehydrogenase activity"/>
    <property type="evidence" value="ECO:0007669"/>
    <property type="project" value="InterPro"/>
</dbReference>
<evidence type="ECO:0000256" key="4">
    <source>
        <dbReference type="ARBA" id="ARBA00022857"/>
    </source>
</evidence>
<feature type="domain" description="NADH:flavin oxidoreductase/NADH oxidase N-terminal" evidence="6">
    <location>
        <begin position="15"/>
        <end position="364"/>
    </location>
</feature>
<dbReference type="Proteomes" id="UP000236000">
    <property type="component" value="Unassembled WGS sequence"/>
</dbReference>
<keyword evidence="2" id="KW-0285">Flavoprotein</keyword>
<evidence type="ECO:0000313" key="7">
    <source>
        <dbReference type="EMBL" id="PNC20406.1"/>
    </source>
</evidence>
<protein>
    <submittedName>
        <fullName evidence="7">12-oxophytodienoate reductase</fullName>
    </submittedName>
</protein>